<feature type="compositionally biased region" description="Low complexity" evidence="1">
    <location>
        <begin position="75"/>
        <end position="99"/>
    </location>
</feature>
<feature type="compositionally biased region" description="Polar residues" evidence="1">
    <location>
        <begin position="315"/>
        <end position="338"/>
    </location>
</feature>
<feature type="compositionally biased region" description="Low complexity" evidence="1">
    <location>
        <begin position="222"/>
        <end position="231"/>
    </location>
</feature>
<name>A0A1U7LLF8_NEOID</name>
<feature type="region of interest" description="Disordered" evidence="1">
    <location>
        <begin position="41"/>
        <end position="338"/>
    </location>
</feature>
<dbReference type="EMBL" id="LXFE01001786">
    <property type="protein sequence ID" value="OLL23351.1"/>
    <property type="molecule type" value="Genomic_DNA"/>
</dbReference>
<protein>
    <submittedName>
        <fullName evidence="2">Uncharacterized protein</fullName>
    </submittedName>
</protein>
<keyword evidence="3" id="KW-1185">Reference proteome</keyword>
<evidence type="ECO:0000256" key="1">
    <source>
        <dbReference type="SAM" id="MobiDB-lite"/>
    </source>
</evidence>
<feature type="non-terminal residue" evidence="2">
    <location>
        <position position="1"/>
    </location>
</feature>
<dbReference type="Proteomes" id="UP000186594">
    <property type="component" value="Unassembled WGS sequence"/>
</dbReference>
<feature type="compositionally biased region" description="Pro residues" evidence="1">
    <location>
        <begin position="54"/>
        <end position="64"/>
    </location>
</feature>
<accession>A0A1U7LLF8</accession>
<dbReference type="OMA" id="PASHTQN"/>
<gene>
    <name evidence="2" type="ORF">NEOLI_004076</name>
</gene>
<reference evidence="2 3" key="1">
    <citation type="submission" date="2016-04" db="EMBL/GenBank/DDBJ databases">
        <title>Evolutionary innovation and constraint leading to complex multicellularity in the Ascomycota.</title>
        <authorList>
            <person name="Cisse O."/>
            <person name="Nguyen A."/>
            <person name="Hewitt D.A."/>
            <person name="Jedd G."/>
            <person name="Stajich J.E."/>
        </authorList>
    </citation>
    <scope>NUCLEOTIDE SEQUENCE [LARGE SCALE GENOMIC DNA]</scope>
    <source>
        <strain evidence="2 3">DAH-3</strain>
    </source>
</reference>
<evidence type="ECO:0000313" key="2">
    <source>
        <dbReference type="EMBL" id="OLL23351.1"/>
    </source>
</evidence>
<feature type="compositionally biased region" description="Polar residues" evidence="1">
    <location>
        <begin position="286"/>
        <end position="295"/>
    </location>
</feature>
<comment type="caution">
    <text evidence="2">The sequence shown here is derived from an EMBL/GenBank/DDBJ whole genome shotgun (WGS) entry which is preliminary data.</text>
</comment>
<dbReference type="AlphaFoldDB" id="A0A1U7LLF8"/>
<evidence type="ECO:0000313" key="3">
    <source>
        <dbReference type="Proteomes" id="UP000186594"/>
    </source>
</evidence>
<feature type="compositionally biased region" description="Polar residues" evidence="1">
    <location>
        <begin position="232"/>
        <end position="252"/>
    </location>
</feature>
<feature type="compositionally biased region" description="Polar residues" evidence="1">
    <location>
        <begin position="204"/>
        <end position="213"/>
    </location>
</feature>
<proteinExistence type="predicted"/>
<sequence length="338" mass="37060">CVVESRWRRWRRWRVAVREAVRGGAGGPCCRLARPPRLQCCRSTSRRPQAHTTPPRPMPQPSQPRPRRRSPPPSRSASPTAAPPTAYSPTTAASPQASPFSRPPSCMMAQPGQLPPMPSWDDKPKPVPKYAEFPVEVEKPENAHHQSSQSPAENVHFGQAYTAARALQEQRKSPKPGPPHASASALAEYQDYGESAYSHAGYASPSSYNSTAKYQPAPPYDSYPAAYTSATNYSTPTRFSSHKNATAYSQARSGEYPPGQPSSARYGPQYSTQNSYDPHKLRSNDRNYPNPSSSPHYAPIPPRHAEPPRLKGPRINTTTAPQEGAYSNGQSAANYIDV</sequence>
<organism evidence="2 3">
    <name type="scientific">Neolecta irregularis (strain DAH-3)</name>
    <dbReference type="NCBI Taxonomy" id="1198029"/>
    <lineage>
        <taxon>Eukaryota</taxon>
        <taxon>Fungi</taxon>
        <taxon>Dikarya</taxon>
        <taxon>Ascomycota</taxon>
        <taxon>Taphrinomycotina</taxon>
        <taxon>Neolectales</taxon>
        <taxon>Neolectaceae</taxon>
        <taxon>Neolecta</taxon>
    </lineage>
</organism>